<evidence type="ECO:0000313" key="6">
    <source>
        <dbReference type="Proteomes" id="UP001150062"/>
    </source>
</evidence>
<dbReference type="Proteomes" id="UP001150062">
    <property type="component" value="Unassembled WGS sequence"/>
</dbReference>
<dbReference type="InterPro" id="IPR011333">
    <property type="entry name" value="SKP1/BTB/POZ_sf"/>
</dbReference>
<dbReference type="InterPro" id="IPR036770">
    <property type="entry name" value="Ankyrin_rpt-contain_sf"/>
</dbReference>
<feature type="domain" description="BTB" evidence="4">
    <location>
        <begin position="753"/>
        <end position="819"/>
    </location>
</feature>
<sequence>MSLLQIKPNEVEEGKRYIDRFCTYSKLDTTFLQLSPNSFFDSYLTTETIKYILPKIKSFKVVSENDRMSFLHFLFSSPKITMDIAKIVFERFDEKFDEKRTRNYLNKKDLEGNTPFHYLCLNASHSCQLIEYCMTLGANCNLKNKYSNTPFHLICEKDHLSLEVLEMMLQKGANPKITNTEKNNCFSILCQNETTTANHLKLVLKKDGRISQKNIHGKNALHILCQNASVSSELIKIVITHNESLIWATDRHNTTPLWSLLENGNPSLPIIELLETILSVSKRTDQGAYFRMRENQKGNNLLMKTVSNTSLKNKAKILSMLMEYGADPNQRNKEGYTVLNFFSCLPSEQEVLDCLKVLLINGLNLNVCPNKNSSPAILSFLNTPLSMDLLKIILKYSNPRANFNVKYQKMYFFERICMVEVPFPVLQYLLTHEIKFDGTPQDRDNILKKCVQSKFITLEKIKLFLSFGLIGKKNYNSSQYLYYLCKNFKANFGIIEYFVNFQIQFAQSRNKTVDFNNENLYLLEEVMLNNSLSSNLKCYRFLIKNKITPYKNDYRTFLNQMMYKYTLQNSHKKLHKKDLSCLNYFLEIVICKEFQPYCVSSIHTIKKHLEEKIDYPRNYPLEHYFRLGDYSTRFRTNEKLEQLFRSFTSFEEDFQQLFLRNELTTIEIKGIKAHWKFIEQRIPNITKENFLEILSKYTEHQIEHFFKWAYGFKDYDSKETQNIFQDFSILNPNSDSYSLRKCLRNSYNSTQTMDFFIIVEDTKLPIHKFVLQARSDLYRGMFISISDNIQQVKDYSKRSKNSINQLIKFFYYDTCDIDENMDSKQELFDAVDYYQLNENSRFDNYFL</sequence>
<dbReference type="PROSITE" id="PS50097">
    <property type="entry name" value="BTB"/>
    <property type="match status" value="1"/>
</dbReference>
<dbReference type="InterPro" id="IPR000210">
    <property type="entry name" value="BTB/POZ_dom"/>
</dbReference>
<keyword evidence="2 3" id="KW-0040">ANK repeat</keyword>
<evidence type="ECO:0000256" key="1">
    <source>
        <dbReference type="ARBA" id="ARBA00022737"/>
    </source>
</evidence>
<dbReference type="SUPFAM" id="SSF48403">
    <property type="entry name" value="Ankyrin repeat"/>
    <property type="match status" value="1"/>
</dbReference>
<evidence type="ECO:0000256" key="3">
    <source>
        <dbReference type="PROSITE-ProRule" id="PRU00023"/>
    </source>
</evidence>
<dbReference type="PANTHER" id="PTHR24180:SF45">
    <property type="entry name" value="POLY [ADP-RIBOSE] POLYMERASE TANKYRASE"/>
    <property type="match status" value="1"/>
</dbReference>
<dbReference type="PROSITE" id="PS50297">
    <property type="entry name" value="ANK_REP_REGION"/>
    <property type="match status" value="1"/>
</dbReference>
<dbReference type="Gene3D" id="1.25.40.20">
    <property type="entry name" value="Ankyrin repeat-containing domain"/>
    <property type="match status" value="2"/>
</dbReference>
<dbReference type="InterPro" id="IPR002110">
    <property type="entry name" value="Ankyrin_rpt"/>
</dbReference>
<evidence type="ECO:0000259" key="4">
    <source>
        <dbReference type="PROSITE" id="PS50097"/>
    </source>
</evidence>
<feature type="repeat" description="ANK" evidence="3">
    <location>
        <begin position="111"/>
        <end position="145"/>
    </location>
</feature>
<name>A0ABQ8YJJ0_9EUKA</name>
<dbReference type="Gene3D" id="3.30.710.10">
    <property type="entry name" value="Potassium Channel Kv1.1, Chain A"/>
    <property type="match status" value="1"/>
</dbReference>
<accession>A0ABQ8YJJ0</accession>
<proteinExistence type="predicted"/>
<protein>
    <submittedName>
        <fullName evidence="5">Ankyrin repeat-containing protein</fullName>
    </submittedName>
</protein>
<reference evidence="5" key="1">
    <citation type="submission" date="2022-08" db="EMBL/GenBank/DDBJ databases">
        <title>Novel sulfate-reducing endosymbionts in the free-living metamonad Anaeramoeba.</title>
        <authorList>
            <person name="Jerlstrom-Hultqvist J."/>
            <person name="Cepicka I."/>
            <person name="Gallot-Lavallee L."/>
            <person name="Salas-Leiva D."/>
            <person name="Curtis B.A."/>
            <person name="Zahonova K."/>
            <person name="Pipaliya S."/>
            <person name="Dacks J."/>
            <person name="Roger A.J."/>
        </authorList>
    </citation>
    <scope>NUCLEOTIDE SEQUENCE</scope>
    <source>
        <strain evidence="5">Schooner1</strain>
    </source>
</reference>
<organism evidence="5 6">
    <name type="scientific">Anaeramoeba flamelloides</name>
    <dbReference type="NCBI Taxonomy" id="1746091"/>
    <lineage>
        <taxon>Eukaryota</taxon>
        <taxon>Metamonada</taxon>
        <taxon>Anaeramoebidae</taxon>
        <taxon>Anaeramoeba</taxon>
    </lineage>
</organism>
<dbReference type="PANTHER" id="PTHR24180">
    <property type="entry name" value="CYCLIN-DEPENDENT KINASE INHIBITOR 2C-RELATED"/>
    <property type="match status" value="1"/>
</dbReference>
<dbReference type="SMART" id="SM00248">
    <property type="entry name" value="ANK"/>
    <property type="match status" value="6"/>
</dbReference>
<dbReference type="PROSITE" id="PS50088">
    <property type="entry name" value="ANK_REPEAT"/>
    <property type="match status" value="2"/>
</dbReference>
<keyword evidence="1" id="KW-0677">Repeat</keyword>
<gene>
    <name evidence="5" type="ORF">M0813_20870</name>
</gene>
<dbReference type="EMBL" id="JAOAOG010000158">
    <property type="protein sequence ID" value="KAJ6244779.1"/>
    <property type="molecule type" value="Genomic_DNA"/>
</dbReference>
<evidence type="ECO:0000313" key="5">
    <source>
        <dbReference type="EMBL" id="KAJ6244779.1"/>
    </source>
</evidence>
<keyword evidence="6" id="KW-1185">Reference proteome</keyword>
<dbReference type="InterPro" id="IPR051637">
    <property type="entry name" value="Ank_repeat_dom-contain_49"/>
</dbReference>
<dbReference type="Pfam" id="PF00651">
    <property type="entry name" value="BTB"/>
    <property type="match status" value="1"/>
</dbReference>
<dbReference type="Pfam" id="PF00023">
    <property type="entry name" value="Ank"/>
    <property type="match status" value="1"/>
</dbReference>
<dbReference type="SUPFAM" id="SSF54695">
    <property type="entry name" value="POZ domain"/>
    <property type="match status" value="1"/>
</dbReference>
<comment type="caution">
    <text evidence="5">The sequence shown here is derived from an EMBL/GenBank/DDBJ whole genome shotgun (WGS) entry which is preliminary data.</text>
</comment>
<evidence type="ECO:0000256" key="2">
    <source>
        <dbReference type="ARBA" id="ARBA00023043"/>
    </source>
</evidence>
<dbReference type="CDD" id="cd18186">
    <property type="entry name" value="BTB_POZ_ZBTB_KLHL-like"/>
    <property type="match status" value="1"/>
</dbReference>
<feature type="repeat" description="ANK" evidence="3">
    <location>
        <begin position="146"/>
        <end position="180"/>
    </location>
</feature>